<dbReference type="EMBL" id="CP030041">
    <property type="protein sequence ID" value="AWW30202.1"/>
    <property type="molecule type" value="Genomic_DNA"/>
</dbReference>
<keyword evidence="2" id="KW-1185">Reference proteome</keyword>
<sequence>MTEKIEESNITLNFSDNNFFRFEDCSGYKALSAYSFKEMDACWFDEDQNTLWLFELKDFTKANLAPLENLRSRADNLVKKAVDSLNMLLSIKHSYSYSQTLKKCTTDRINNDTIIKFTSIIHCTSSQKPSISHINDLFRRKFTPYAKLFDINYYSVIEHSRAINLIPNRIVG</sequence>
<proteinExistence type="predicted"/>
<gene>
    <name evidence="1" type="ORF">DN752_08735</name>
</gene>
<accession>A0A2Z4IGG5</accession>
<protein>
    <submittedName>
        <fullName evidence="1">Uncharacterized protein</fullName>
    </submittedName>
</protein>
<evidence type="ECO:0000313" key="1">
    <source>
        <dbReference type="EMBL" id="AWW30202.1"/>
    </source>
</evidence>
<dbReference type="RefSeq" id="WP_112783586.1">
    <property type="nucleotide sequence ID" value="NZ_CP030041.1"/>
</dbReference>
<name>A0A2Z4IGG5_9BACT</name>
<dbReference type="KEGG" id="est:DN752_08735"/>
<reference evidence="1 2" key="1">
    <citation type="submission" date="2018-06" db="EMBL/GenBank/DDBJ databases">
        <title>Echinicola strongylocentroti sp. nov., isolated from a sea urchin Strongylocentrotus intermedius.</title>
        <authorList>
            <person name="Bae S.S."/>
        </authorList>
    </citation>
    <scope>NUCLEOTIDE SEQUENCE [LARGE SCALE GENOMIC DNA]</scope>
    <source>
        <strain evidence="1 2">MEBiC08714</strain>
    </source>
</reference>
<dbReference type="OrthoDB" id="8911459at2"/>
<dbReference type="AlphaFoldDB" id="A0A2Z4IGG5"/>
<organism evidence="1 2">
    <name type="scientific">Echinicola strongylocentroti</name>
    <dbReference type="NCBI Taxonomy" id="1795355"/>
    <lineage>
        <taxon>Bacteria</taxon>
        <taxon>Pseudomonadati</taxon>
        <taxon>Bacteroidota</taxon>
        <taxon>Cytophagia</taxon>
        <taxon>Cytophagales</taxon>
        <taxon>Cyclobacteriaceae</taxon>
        <taxon>Echinicola</taxon>
    </lineage>
</organism>
<evidence type="ECO:0000313" key="2">
    <source>
        <dbReference type="Proteomes" id="UP000248688"/>
    </source>
</evidence>
<dbReference type="Proteomes" id="UP000248688">
    <property type="component" value="Chromosome"/>
</dbReference>